<dbReference type="EMBL" id="CP001859">
    <property type="protein sequence ID" value="ADB47465.1"/>
    <property type="molecule type" value="Genomic_DNA"/>
</dbReference>
<evidence type="ECO:0000313" key="1">
    <source>
        <dbReference type="EMBL" id="ADB47465.1"/>
    </source>
</evidence>
<keyword evidence="2" id="KW-1185">Reference proteome</keyword>
<gene>
    <name evidence="1" type="ordered locus">Acfer_1096</name>
</gene>
<dbReference type="AlphaFoldDB" id="D2RK63"/>
<dbReference type="GeneID" id="78334815"/>
<reference evidence="1 2" key="1">
    <citation type="journal article" date="2010" name="Stand. Genomic Sci.">
        <title>Complete genome sequence of Acidaminococcus fermentans type strain (VR4).</title>
        <authorList>
            <person name="Chang Y.J."/>
            <person name="Pukall R."/>
            <person name="Saunders E."/>
            <person name="Lapidus A."/>
            <person name="Copeland A."/>
            <person name="Nolan M."/>
            <person name="Glavina Del Rio T."/>
            <person name="Lucas S."/>
            <person name="Chen F."/>
            <person name="Tice H."/>
            <person name="Cheng J.F."/>
            <person name="Han C."/>
            <person name="Detter J.C."/>
            <person name="Bruce D."/>
            <person name="Goodwin L."/>
            <person name="Pitluck S."/>
            <person name="Mikhailova N."/>
            <person name="Liolios K."/>
            <person name="Pati A."/>
            <person name="Ivanova N."/>
            <person name="Mavromatis K."/>
            <person name="Chen A."/>
            <person name="Palaniappan K."/>
            <person name="Land M."/>
            <person name="Hauser L."/>
            <person name="Jeffries C.D."/>
            <person name="Brettin T."/>
            <person name="Rohde M."/>
            <person name="Goker M."/>
            <person name="Bristow J."/>
            <person name="Eisen J.A."/>
            <person name="Markowitz V."/>
            <person name="Hugenholtz P."/>
            <person name="Kyrpides N.C."/>
            <person name="Klenk H.P."/>
        </authorList>
    </citation>
    <scope>NUCLEOTIDE SEQUENCE [LARGE SCALE GENOMIC DNA]</scope>
    <source>
        <strain evidence="2">ATCC 25085 / DSM 20731 / CCUG 9996 / CIP 106432 / VR4</strain>
    </source>
</reference>
<proteinExistence type="predicted"/>
<evidence type="ECO:0008006" key="3">
    <source>
        <dbReference type="Google" id="ProtNLM"/>
    </source>
</evidence>
<dbReference type="RefSeq" id="WP_012938454.1">
    <property type="nucleotide sequence ID" value="NC_013740.1"/>
</dbReference>
<dbReference type="eggNOG" id="ENOG5031M4X">
    <property type="taxonomic scope" value="Bacteria"/>
</dbReference>
<accession>D2RK63</accession>
<evidence type="ECO:0000313" key="2">
    <source>
        <dbReference type="Proteomes" id="UP000001902"/>
    </source>
</evidence>
<sequence length="103" mass="11575">MKEETLVKLSVELENCGKALLKIAEAMKFKEEAPAPEPPKNEVVPTKLTLEEVRKVAADKSRQGFTDEVRRLIQKYGADKLSSMKPEKYEAFLKDLEVMGHAG</sequence>
<protein>
    <recommendedName>
        <fullName evidence="3">rRNA biogenesis protein rrp5</fullName>
    </recommendedName>
</protein>
<dbReference type="STRING" id="591001.Acfer_1096"/>
<dbReference type="Proteomes" id="UP000001902">
    <property type="component" value="Chromosome"/>
</dbReference>
<dbReference type="HOGENOM" id="CLU_138436_0_1_9"/>
<organism evidence="1 2">
    <name type="scientific">Acidaminococcus fermentans (strain ATCC 25085 / DSM 20731 / CCUG 9996 / CIP 106432 / VR4)</name>
    <dbReference type="NCBI Taxonomy" id="591001"/>
    <lineage>
        <taxon>Bacteria</taxon>
        <taxon>Bacillati</taxon>
        <taxon>Bacillota</taxon>
        <taxon>Negativicutes</taxon>
        <taxon>Acidaminococcales</taxon>
        <taxon>Acidaminococcaceae</taxon>
        <taxon>Acidaminococcus</taxon>
    </lineage>
</organism>
<dbReference type="OrthoDB" id="1667378at2"/>
<name>D2RK63_ACIFV</name>
<dbReference type="KEGG" id="afn:Acfer_1096"/>